<keyword evidence="2" id="KW-0597">Phosphoprotein</keyword>
<proteinExistence type="inferred from homology"/>
<accession>A0ABR1W3G3</accession>
<protein>
    <recommendedName>
        <fullName evidence="5">Ketosynthase family 3 (KS3) domain-containing protein</fullName>
    </recommendedName>
</protein>
<dbReference type="InterPro" id="IPR016039">
    <property type="entry name" value="Thiolase-like"/>
</dbReference>
<keyword evidence="3" id="KW-0808">Transferase</keyword>
<dbReference type="Pfam" id="PF02801">
    <property type="entry name" value="Ketoacyl-synt_C"/>
    <property type="match status" value="1"/>
</dbReference>
<organism evidence="6 7">
    <name type="scientific">Apiospora saccharicola</name>
    <dbReference type="NCBI Taxonomy" id="335842"/>
    <lineage>
        <taxon>Eukaryota</taxon>
        <taxon>Fungi</taxon>
        <taxon>Dikarya</taxon>
        <taxon>Ascomycota</taxon>
        <taxon>Pezizomycotina</taxon>
        <taxon>Sordariomycetes</taxon>
        <taxon>Xylariomycetidae</taxon>
        <taxon>Amphisphaeriales</taxon>
        <taxon>Apiosporaceae</taxon>
        <taxon>Apiospora</taxon>
    </lineage>
</organism>
<name>A0ABR1W3G3_9PEZI</name>
<comment type="similarity">
    <text evidence="3">Belongs to the thiolase-like superfamily. Beta-ketoacyl-ACP synthases family.</text>
</comment>
<evidence type="ECO:0000313" key="6">
    <source>
        <dbReference type="EMBL" id="KAK8078046.1"/>
    </source>
</evidence>
<sequence length="506" mass="53597">MSLSDAELAAASPDDIAIIGLGCRFPGGATTPSKLWDLFVNGRSAWSPIPASKYNAAAHYHPSSERGGSNWVKGGHFLEDGPENGKQFDAPFFNITRTEAMSLDLQQRIVLENVYEALENAGLRLDEVKGSRTSVYAGAFTDDSRAIMNEDPDVLLKFKPTGTSTSIISNRISYFYDLRSASLTLDTACSSSLVAFALGCQDLRNGGSDMSIITGVNIIESPETMYRMSNLGFLSPDGRCFSFDSRANGYSRGEGVGTVILKPVAAALRDGNTIRAIVRGTGIGQDGQGTGAMTLPNKTAQEALMREVYANYKLNLDETGLVEAHATGTAAGDPLEAGAIASTFRRVNTPGSGGKPPLYVGAGKTNHGHLEGASGVAAIIKTVLTLEQGVIPPNINFEKCNPRIPIDKWGIKLPLEPTPFVGADGLRRASINSFGFGGTNAHVILDDAASYLKGKALKGLHQTKSTPSSLPQLESLATEKETQQASSPSHKVFLFSANDEGESSVS</sequence>
<reference evidence="6 7" key="1">
    <citation type="submission" date="2023-01" db="EMBL/GenBank/DDBJ databases">
        <title>Analysis of 21 Apiospora genomes using comparative genomics revels a genus with tremendous synthesis potential of carbohydrate active enzymes and secondary metabolites.</title>
        <authorList>
            <person name="Sorensen T."/>
        </authorList>
    </citation>
    <scope>NUCLEOTIDE SEQUENCE [LARGE SCALE GENOMIC DNA]</scope>
    <source>
        <strain evidence="6 7">CBS 83171</strain>
    </source>
</reference>
<evidence type="ECO:0000256" key="2">
    <source>
        <dbReference type="ARBA" id="ARBA00022553"/>
    </source>
</evidence>
<dbReference type="PROSITE" id="PS52004">
    <property type="entry name" value="KS3_2"/>
    <property type="match status" value="1"/>
</dbReference>
<keyword evidence="1" id="KW-0596">Phosphopantetheine</keyword>
<dbReference type="PANTHER" id="PTHR43775">
    <property type="entry name" value="FATTY ACID SYNTHASE"/>
    <property type="match status" value="1"/>
</dbReference>
<dbReference type="InterPro" id="IPR014030">
    <property type="entry name" value="Ketoacyl_synth_N"/>
</dbReference>
<dbReference type="SUPFAM" id="SSF53901">
    <property type="entry name" value="Thiolase-like"/>
    <property type="match status" value="1"/>
</dbReference>
<dbReference type="InterPro" id="IPR050091">
    <property type="entry name" value="PKS_NRPS_Biosynth_Enz"/>
</dbReference>
<evidence type="ECO:0000256" key="4">
    <source>
        <dbReference type="SAM" id="MobiDB-lite"/>
    </source>
</evidence>
<evidence type="ECO:0000256" key="1">
    <source>
        <dbReference type="ARBA" id="ARBA00022450"/>
    </source>
</evidence>
<dbReference type="Pfam" id="PF00109">
    <property type="entry name" value="ketoacyl-synt"/>
    <property type="match status" value="1"/>
</dbReference>
<evidence type="ECO:0000259" key="5">
    <source>
        <dbReference type="PROSITE" id="PS52004"/>
    </source>
</evidence>
<comment type="caution">
    <text evidence="6">The sequence shown here is derived from an EMBL/GenBank/DDBJ whole genome shotgun (WGS) entry which is preliminary data.</text>
</comment>
<dbReference type="Gene3D" id="3.40.47.10">
    <property type="match status" value="1"/>
</dbReference>
<dbReference type="InterPro" id="IPR020841">
    <property type="entry name" value="PKS_Beta-ketoAc_synthase_dom"/>
</dbReference>
<dbReference type="InterPro" id="IPR032821">
    <property type="entry name" value="PKS_assoc"/>
</dbReference>
<evidence type="ECO:0000256" key="3">
    <source>
        <dbReference type="RuleBase" id="RU003694"/>
    </source>
</evidence>
<gene>
    <name evidence="6" type="ORF">PG996_004216</name>
</gene>
<keyword evidence="7" id="KW-1185">Reference proteome</keyword>
<dbReference type="EMBL" id="JAQQWM010000002">
    <property type="protein sequence ID" value="KAK8078046.1"/>
    <property type="molecule type" value="Genomic_DNA"/>
</dbReference>
<dbReference type="Proteomes" id="UP001446871">
    <property type="component" value="Unassembled WGS sequence"/>
</dbReference>
<evidence type="ECO:0000313" key="7">
    <source>
        <dbReference type="Proteomes" id="UP001446871"/>
    </source>
</evidence>
<feature type="region of interest" description="Disordered" evidence="4">
    <location>
        <begin position="476"/>
        <end position="506"/>
    </location>
</feature>
<dbReference type="InterPro" id="IPR014031">
    <property type="entry name" value="Ketoacyl_synth_C"/>
</dbReference>
<dbReference type="CDD" id="cd00833">
    <property type="entry name" value="PKS"/>
    <property type="match status" value="1"/>
</dbReference>
<dbReference type="PANTHER" id="PTHR43775:SF29">
    <property type="entry name" value="ASPERFURANONE POLYKETIDE SYNTHASE AFOG-RELATED"/>
    <property type="match status" value="1"/>
</dbReference>
<dbReference type="Pfam" id="PF16197">
    <property type="entry name" value="KAsynt_C_assoc"/>
    <property type="match status" value="1"/>
</dbReference>
<feature type="domain" description="Ketosynthase family 3 (KS3)" evidence="5">
    <location>
        <begin position="13"/>
        <end position="447"/>
    </location>
</feature>
<dbReference type="SMART" id="SM00825">
    <property type="entry name" value="PKS_KS"/>
    <property type="match status" value="1"/>
</dbReference>